<comment type="caution">
    <text evidence="2">The sequence shown here is derived from an EMBL/GenBank/DDBJ whole genome shotgun (WGS) entry which is preliminary data.</text>
</comment>
<feature type="compositionally biased region" description="Polar residues" evidence="1">
    <location>
        <begin position="838"/>
        <end position="848"/>
    </location>
</feature>
<feature type="compositionally biased region" description="Acidic residues" evidence="1">
    <location>
        <begin position="115"/>
        <end position="126"/>
    </location>
</feature>
<feature type="region of interest" description="Disordered" evidence="1">
    <location>
        <begin position="823"/>
        <end position="1022"/>
    </location>
</feature>
<feature type="compositionally biased region" description="Basic and acidic residues" evidence="1">
    <location>
        <begin position="189"/>
        <end position="200"/>
    </location>
</feature>
<feature type="compositionally biased region" description="Gly residues" evidence="1">
    <location>
        <begin position="138"/>
        <end position="147"/>
    </location>
</feature>
<evidence type="ECO:0000313" key="3">
    <source>
        <dbReference type="Proteomes" id="UP001302745"/>
    </source>
</evidence>
<feature type="compositionally biased region" description="Acidic residues" evidence="1">
    <location>
        <begin position="682"/>
        <end position="692"/>
    </location>
</feature>
<evidence type="ECO:0000313" key="2">
    <source>
        <dbReference type="EMBL" id="KAK4157318.1"/>
    </source>
</evidence>
<feature type="compositionally biased region" description="Low complexity" evidence="1">
    <location>
        <begin position="515"/>
        <end position="530"/>
    </location>
</feature>
<feature type="region of interest" description="Disordered" evidence="1">
    <location>
        <begin position="1302"/>
        <end position="1341"/>
    </location>
</feature>
<keyword evidence="3" id="KW-1185">Reference proteome</keyword>
<feature type="region of interest" description="Disordered" evidence="1">
    <location>
        <begin position="176"/>
        <end position="208"/>
    </location>
</feature>
<feature type="compositionally biased region" description="Low complexity" evidence="1">
    <location>
        <begin position="1170"/>
        <end position="1199"/>
    </location>
</feature>
<sequence length="1341" mass="142126">MSGMRLRPSSLRRVPGRYQEDLGPSRADRPTFVHPDVPFNGALVPFCAHPSLPLDYPGVGPSEAERARGAALAAAAAEEAAAEAESSTGDESDSDGSLDDEEDSGSDAAGSEAGSDYESEEEEEVTIGDAAPRTVGQVGQGVSGQGGSDQAAPAAAPTPLELPALGRPAYVAKIPRRQPGAPAAARGTENSRENAEKTDRSSNVGRPTWADLSDGIKFAIICDLTRTGPLSQAVQFLDLGHGEVMALLELIGEERRKKKAHDAALLEHRGAADIPPSDQLAALSPVNEATTGSDVRRGRAYLKSVGLTSVASELGFWEGTGGDYHDVPVDAGCRDLVADYTSSGGALESSPAKRGLLAMPGGQLGLLLNPPAGTLNPRRLATGAPPVRAEKLGSPRVPVPLSKGLHPNNYVVKGRSGRRYSTLDKSDWPRWEALRDSGIITETDLVVFTANSVVPEWFTLLGPEELAEATDQSPVPGGVYLGTFEDDDDLEMFSSNGAAIASPPSLFSQQRADHGTAATAEGSASAQTTARQPLPQSATIAGNDDQEMEDVSAQLYNVHLPAPPSNLALVAEQQDDPSEMDPTTLAIHRYLSQPAPSVVQFDPVLLASTREMIARTEAEHGVTIRDPEPSGLSEPSGPRRHARTAAIVDEDEFMDDDFLDDDDGEPFFEAGHGPRSRVDNNEFLDDDDDEPIFEASRGPRSRVDNDNDGDWVPTASRPRAPRATATATRKRARVESSPVDQAPKRPRTIPAAPRRQSAVGDDMTPTKRGPGRPKRTPLPVPAPRRPVVSSSTPVVQPTAQPAIPRSSLADANQNMYSAMAAAPPGLADPFAQAGPSASPESVQQPQTTSRRRKKSGDETDEDWEGSAAEESAPEPRKRKKREPKLDENGQPIKRPRAPPKLDENGQPIKRVRAPPKPKLDENGQPIKRVRAPPKPKLDENGEPIKRTRAAPKLDDNGEPIKKAKPEPKLDENGQPIRRRRAPPQLDDNGEPVKLTRRPRHLDERGRPIMTRTGPRGQGYSVTSNTMMRSTAGEEMTRAELETAFKPHERKYHPGGNLGGGRFEILATGVMWTFVWDGQQPTQQSPPAQSLAGASQETLGDSMDLDTEPAQTNALTSPADATGLLQPIGQLSITPTRPPPALQLGLTPPVGGSRQRTLAGFLKPNPPSQPAAPAVPAVPAVTAPTPTRSATTTTRAAPRGPARPRAPRAPRAPRPRAPRRRAAPAAANQQPPAAGTSNAPPPAGSNAPPPAPAPAPAADPRVAARVAELDAQCRRYNVQTRDRFPSDAAFLAYAEPMTGLLFPNGGGARSRAAAAGPNPYQGSGSSSSQSGFGGGGDYDSYI</sequence>
<feature type="compositionally biased region" description="Low complexity" evidence="1">
    <location>
        <begin position="151"/>
        <end position="161"/>
    </location>
</feature>
<reference evidence="2" key="2">
    <citation type="submission" date="2023-05" db="EMBL/GenBank/DDBJ databases">
        <authorList>
            <consortium name="Lawrence Berkeley National Laboratory"/>
            <person name="Steindorff A."/>
            <person name="Hensen N."/>
            <person name="Bonometti L."/>
            <person name="Westerberg I."/>
            <person name="Brannstrom I.O."/>
            <person name="Guillou S."/>
            <person name="Cros-Aarteil S."/>
            <person name="Calhoun S."/>
            <person name="Haridas S."/>
            <person name="Kuo A."/>
            <person name="Mondo S."/>
            <person name="Pangilinan J."/>
            <person name="Riley R."/>
            <person name="Labutti K."/>
            <person name="Andreopoulos B."/>
            <person name="Lipzen A."/>
            <person name="Chen C."/>
            <person name="Yanf M."/>
            <person name="Daum C."/>
            <person name="Ng V."/>
            <person name="Clum A."/>
            <person name="Ohm R."/>
            <person name="Martin F."/>
            <person name="Silar P."/>
            <person name="Natvig D."/>
            <person name="Lalanne C."/>
            <person name="Gautier V."/>
            <person name="Ament-Velasquez S.L."/>
            <person name="Kruys A."/>
            <person name="Hutchinson M.I."/>
            <person name="Powell A.J."/>
            <person name="Barry K."/>
            <person name="Miller A.N."/>
            <person name="Grigoriev I.V."/>
            <person name="Debuchy R."/>
            <person name="Gladieux P."/>
            <person name="Thoren M.H."/>
            <person name="Johannesson H."/>
        </authorList>
    </citation>
    <scope>NUCLEOTIDE SEQUENCE</scope>
    <source>
        <strain evidence="2">CBS 538.74</strain>
    </source>
</reference>
<feature type="compositionally biased region" description="Low complexity" evidence="1">
    <location>
        <begin position="1308"/>
        <end position="1329"/>
    </location>
</feature>
<feature type="compositionally biased region" description="Low complexity" evidence="1">
    <location>
        <begin position="1222"/>
        <end position="1235"/>
    </location>
</feature>
<feature type="compositionally biased region" description="Low complexity" evidence="1">
    <location>
        <begin position="69"/>
        <end position="87"/>
    </location>
</feature>
<feature type="compositionally biased region" description="Acidic residues" evidence="1">
    <location>
        <begin position="649"/>
        <end position="666"/>
    </location>
</feature>
<feature type="compositionally biased region" description="Basic residues" evidence="1">
    <location>
        <begin position="1204"/>
        <end position="1221"/>
    </location>
</feature>
<dbReference type="EMBL" id="MU856852">
    <property type="protein sequence ID" value="KAK4157318.1"/>
    <property type="molecule type" value="Genomic_DNA"/>
</dbReference>
<organism evidence="2 3">
    <name type="scientific">Chaetomidium leptoderma</name>
    <dbReference type="NCBI Taxonomy" id="669021"/>
    <lineage>
        <taxon>Eukaryota</taxon>
        <taxon>Fungi</taxon>
        <taxon>Dikarya</taxon>
        <taxon>Ascomycota</taxon>
        <taxon>Pezizomycotina</taxon>
        <taxon>Sordariomycetes</taxon>
        <taxon>Sordariomycetidae</taxon>
        <taxon>Sordariales</taxon>
        <taxon>Chaetomiaceae</taxon>
        <taxon>Chaetomidium</taxon>
    </lineage>
</organism>
<feature type="compositionally biased region" description="Low complexity" evidence="1">
    <location>
        <begin position="713"/>
        <end position="727"/>
    </location>
</feature>
<feature type="region of interest" description="Disordered" evidence="1">
    <location>
        <begin position="623"/>
        <end position="642"/>
    </location>
</feature>
<dbReference type="Proteomes" id="UP001302745">
    <property type="component" value="Unassembled WGS sequence"/>
</dbReference>
<proteinExistence type="predicted"/>
<feature type="region of interest" description="Disordered" evidence="1">
    <location>
        <begin position="56"/>
        <end position="161"/>
    </location>
</feature>
<protein>
    <submittedName>
        <fullName evidence="2">Uncharacterized protein</fullName>
    </submittedName>
</protein>
<feature type="compositionally biased region" description="Basic and acidic residues" evidence="1">
    <location>
        <begin position="935"/>
        <end position="971"/>
    </location>
</feature>
<feature type="compositionally biased region" description="Pro residues" evidence="1">
    <location>
        <begin position="1238"/>
        <end position="1256"/>
    </location>
</feature>
<evidence type="ECO:0000256" key="1">
    <source>
        <dbReference type="SAM" id="MobiDB-lite"/>
    </source>
</evidence>
<feature type="region of interest" description="Disordered" evidence="1">
    <location>
        <begin position="1"/>
        <end position="33"/>
    </location>
</feature>
<feature type="region of interest" description="Disordered" evidence="1">
    <location>
        <begin position="649"/>
        <end position="808"/>
    </location>
</feature>
<feature type="compositionally biased region" description="Gly residues" evidence="1">
    <location>
        <begin position="1330"/>
        <end position="1341"/>
    </location>
</feature>
<feature type="region of interest" description="Disordered" evidence="1">
    <location>
        <begin position="1078"/>
        <end position="1262"/>
    </location>
</feature>
<reference evidence="2" key="1">
    <citation type="journal article" date="2023" name="Mol. Phylogenet. Evol.">
        <title>Genome-scale phylogeny and comparative genomics of the fungal order Sordariales.</title>
        <authorList>
            <person name="Hensen N."/>
            <person name="Bonometti L."/>
            <person name="Westerberg I."/>
            <person name="Brannstrom I.O."/>
            <person name="Guillou S."/>
            <person name="Cros-Aarteil S."/>
            <person name="Calhoun S."/>
            <person name="Haridas S."/>
            <person name="Kuo A."/>
            <person name="Mondo S."/>
            <person name="Pangilinan J."/>
            <person name="Riley R."/>
            <person name="LaButti K."/>
            <person name="Andreopoulos B."/>
            <person name="Lipzen A."/>
            <person name="Chen C."/>
            <person name="Yan M."/>
            <person name="Daum C."/>
            <person name="Ng V."/>
            <person name="Clum A."/>
            <person name="Steindorff A."/>
            <person name="Ohm R.A."/>
            <person name="Martin F."/>
            <person name="Silar P."/>
            <person name="Natvig D.O."/>
            <person name="Lalanne C."/>
            <person name="Gautier V."/>
            <person name="Ament-Velasquez S.L."/>
            <person name="Kruys A."/>
            <person name="Hutchinson M.I."/>
            <person name="Powell A.J."/>
            <person name="Barry K."/>
            <person name="Miller A.N."/>
            <person name="Grigoriev I.V."/>
            <person name="Debuchy R."/>
            <person name="Gladieux P."/>
            <person name="Hiltunen Thoren M."/>
            <person name="Johannesson H."/>
        </authorList>
    </citation>
    <scope>NUCLEOTIDE SEQUENCE</scope>
    <source>
        <strain evidence="2">CBS 538.74</strain>
    </source>
</reference>
<gene>
    <name evidence="2" type="ORF">C8A00DRAFT_29744</name>
</gene>
<feature type="compositionally biased region" description="Acidic residues" evidence="1">
    <location>
        <begin position="88"/>
        <end position="105"/>
    </location>
</feature>
<feature type="compositionally biased region" description="Low complexity" evidence="1">
    <location>
        <begin position="785"/>
        <end position="798"/>
    </location>
</feature>
<feature type="region of interest" description="Disordered" evidence="1">
    <location>
        <begin position="508"/>
        <end position="540"/>
    </location>
</feature>
<name>A0AAN6VT56_9PEZI</name>
<accession>A0AAN6VT56</accession>
<feature type="compositionally biased region" description="Low complexity" evidence="1">
    <location>
        <begin position="177"/>
        <end position="187"/>
    </location>
</feature>
<feature type="compositionally biased region" description="Low complexity" evidence="1">
    <location>
        <begin position="1078"/>
        <end position="1089"/>
    </location>
</feature>